<dbReference type="Proteomes" id="UP000554235">
    <property type="component" value="Unassembled WGS sequence"/>
</dbReference>
<keyword evidence="3 5" id="KW-1133">Transmembrane helix</keyword>
<evidence type="ECO:0000256" key="1">
    <source>
        <dbReference type="ARBA" id="ARBA00004141"/>
    </source>
</evidence>
<evidence type="ECO:0000256" key="4">
    <source>
        <dbReference type="ARBA" id="ARBA00023136"/>
    </source>
</evidence>
<dbReference type="PANTHER" id="PTHR43341:SF6">
    <property type="entry name" value="AMINO ACID TRANSPORTER (EUROFUNG)"/>
    <property type="match status" value="1"/>
</dbReference>
<evidence type="ECO:0000259" key="6">
    <source>
        <dbReference type="Pfam" id="PF00324"/>
    </source>
</evidence>
<dbReference type="OrthoDB" id="10062876at2759"/>
<feature type="transmembrane region" description="Helical" evidence="5">
    <location>
        <begin position="772"/>
        <end position="797"/>
    </location>
</feature>
<feature type="transmembrane region" description="Helical" evidence="5">
    <location>
        <begin position="846"/>
        <end position="867"/>
    </location>
</feature>
<keyword evidence="9" id="KW-1185">Reference proteome</keyword>
<dbReference type="GO" id="GO:0016020">
    <property type="term" value="C:membrane"/>
    <property type="evidence" value="ECO:0007669"/>
    <property type="project" value="UniProtKB-SubCell"/>
</dbReference>
<dbReference type="PANTHER" id="PTHR43341">
    <property type="entry name" value="AMINO ACID PERMEASE"/>
    <property type="match status" value="1"/>
</dbReference>
<dbReference type="InterPro" id="IPR046676">
    <property type="entry name" value="DUF6546"/>
</dbReference>
<keyword evidence="4 5" id="KW-0472">Membrane</keyword>
<dbReference type="AlphaFoldDB" id="A0A8H4LB81"/>
<organism evidence="8 9">
    <name type="scientific">Fusarium albosuccineum</name>
    <dbReference type="NCBI Taxonomy" id="1237068"/>
    <lineage>
        <taxon>Eukaryota</taxon>
        <taxon>Fungi</taxon>
        <taxon>Dikarya</taxon>
        <taxon>Ascomycota</taxon>
        <taxon>Pezizomycotina</taxon>
        <taxon>Sordariomycetes</taxon>
        <taxon>Hypocreomycetidae</taxon>
        <taxon>Hypocreales</taxon>
        <taxon>Nectriaceae</taxon>
        <taxon>Fusarium</taxon>
        <taxon>Fusarium decemcellulare species complex</taxon>
    </lineage>
</organism>
<dbReference type="Pfam" id="PF20183">
    <property type="entry name" value="DUF6546"/>
    <property type="match status" value="1"/>
</dbReference>
<feature type="transmembrane region" description="Helical" evidence="5">
    <location>
        <begin position="888"/>
        <end position="910"/>
    </location>
</feature>
<evidence type="ECO:0000256" key="5">
    <source>
        <dbReference type="SAM" id="Phobius"/>
    </source>
</evidence>
<dbReference type="GO" id="GO:0015171">
    <property type="term" value="F:amino acid transmembrane transporter activity"/>
    <property type="evidence" value="ECO:0007669"/>
    <property type="project" value="TreeGrafter"/>
</dbReference>
<evidence type="ECO:0000256" key="2">
    <source>
        <dbReference type="ARBA" id="ARBA00022692"/>
    </source>
</evidence>
<dbReference type="InterPro" id="IPR004841">
    <property type="entry name" value="AA-permease/SLC12A_dom"/>
</dbReference>
<evidence type="ECO:0000313" key="9">
    <source>
        <dbReference type="Proteomes" id="UP000554235"/>
    </source>
</evidence>
<proteinExistence type="predicted"/>
<reference evidence="8 9" key="1">
    <citation type="submission" date="2020-01" db="EMBL/GenBank/DDBJ databases">
        <title>Identification and distribution of gene clusters putatively required for synthesis of sphingolipid metabolism inhibitors in phylogenetically diverse species of the filamentous fungus Fusarium.</title>
        <authorList>
            <person name="Kim H.-S."/>
            <person name="Busman M."/>
            <person name="Brown D.W."/>
            <person name="Divon H."/>
            <person name="Uhlig S."/>
            <person name="Proctor R.H."/>
        </authorList>
    </citation>
    <scope>NUCLEOTIDE SEQUENCE [LARGE SCALE GENOMIC DNA]</scope>
    <source>
        <strain evidence="8 9">NRRL 20459</strain>
    </source>
</reference>
<accession>A0A8H4LB81</accession>
<sequence>MSQPVTQAAGHTAWIDIPPELRRMILDHFTAQCTQPPHGQNPIRISGFAILSREWKESIERITFRRLVLYSSDLDQFAAVVEGTKVVRLRYISHLFLRIKLLRYTCRTCAMPEHRSISARNNIIFTDTITRLMEILSSGRMTNASSGLTLELGIYSPSDTEHHFWEFQLEEDYPFQTEKDLEEEENLYLYHENKLAHPPQTFQNHQDPLLVFGSYFRLFGAPLELRPRMSVLAAAPIVSGLLIRRQFYRSIAIRTLAVLFQQSLTGMKCFHYERWVRVVAAEEDAFWHGNTRGLSAYHSANRQSLGRLMATSSRGMTEFFGNSQLDLISFLHRPPSNLWRNMELICLRSDKTTQRDVTVMLALAGMAAKAMPHLRVMEIFRPPARTIGYLFRYTFKDGKGTIDWRHGTIGPNGTAGRVLILRAGAIRHWREATSLRTREPLSVNERIFPTIDILVNSQSVPRSRPSPISHGTANIKGIWPRADGVVKSGVLESGLFITIGNGLAKAGPGSLLLGFIVYCVFMALVNSSVAEMVTLMPVSGGFIRLAGKWVDDAVGFMVGWNFFLYEALLIPFEITALSVAFSYWSDKIPAGAITGACIFLFGVLNVLAVGVFGEAEFWLSSGKVLLVFILFGFTFFTMVGVNPQHDSYGFRYWSNPGSFAEWHTSGDLGRFEGFLNALWSASFIIVGLEYLSMTAAEAKKPRVSIKKAYKAVYWRFGLFFVGGALCVGIVVPYNDPTLRALLSDGAEGTGTAMASPYVIAMKNMQIGVLPHIVNALIATSIFSAGNTYTYCAIRSLYGLALEGRAPAFLKKCAKNGVPLYCVAVTMMFPMLAFLQLSSGTAVVLQWFVNLVVTGCVINYIIICVTYIRFYKACKTQGLDRSSLPYRGWWQPYGAWAGLFFTTFVMLFYGYSSFTPWDVGTFFSFYAMVFVAIFTFTGWKVIKKTKLVALGEVDLVWERPAIDAYEAVCEELSLGFWESVMKALGFGKFKQDTSE</sequence>
<evidence type="ECO:0000256" key="3">
    <source>
        <dbReference type="ARBA" id="ARBA00022989"/>
    </source>
</evidence>
<feature type="transmembrane region" description="Helical" evidence="5">
    <location>
        <begin position="554"/>
        <end position="584"/>
    </location>
</feature>
<feature type="transmembrane region" description="Helical" evidence="5">
    <location>
        <begin position="817"/>
        <end position="834"/>
    </location>
</feature>
<name>A0A8H4LB81_9HYPO</name>
<gene>
    <name evidence="8" type="ORF">FALBO_8145</name>
</gene>
<feature type="transmembrane region" description="Helical" evidence="5">
    <location>
        <begin position="922"/>
        <end position="941"/>
    </location>
</feature>
<dbReference type="EMBL" id="JAADYS010001108">
    <property type="protein sequence ID" value="KAF4465020.1"/>
    <property type="molecule type" value="Genomic_DNA"/>
</dbReference>
<dbReference type="InterPro" id="IPR050524">
    <property type="entry name" value="APC_YAT"/>
</dbReference>
<protein>
    <submittedName>
        <fullName evidence="8">General amino acid permease AGP2</fullName>
    </submittedName>
</protein>
<feature type="transmembrane region" description="Helical" evidence="5">
    <location>
        <begin position="511"/>
        <end position="533"/>
    </location>
</feature>
<evidence type="ECO:0000259" key="7">
    <source>
        <dbReference type="Pfam" id="PF20183"/>
    </source>
</evidence>
<comment type="subcellular location">
    <subcellularLocation>
        <location evidence="1">Membrane</location>
        <topology evidence="1">Multi-pass membrane protein</topology>
    </subcellularLocation>
</comment>
<dbReference type="Pfam" id="PF00324">
    <property type="entry name" value="AA_permease"/>
    <property type="match status" value="1"/>
</dbReference>
<feature type="domain" description="DUF6546" evidence="7">
    <location>
        <begin position="295"/>
        <end position="444"/>
    </location>
</feature>
<evidence type="ECO:0000313" key="8">
    <source>
        <dbReference type="EMBL" id="KAF4465020.1"/>
    </source>
</evidence>
<feature type="transmembrane region" description="Helical" evidence="5">
    <location>
        <begin position="624"/>
        <end position="641"/>
    </location>
</feature>
<feature type="domain" description="Amino acid permease/ SLC12A" evidence="6">
    <location>
        <begin position="493"/>
        <end position="946"/>
    </location>
</feature>
<keyword evidence="2 5" id="KW-0812">Transmembrane</keyword>
<dbReference type="Gene3D" id="1.20.1740.10">
    <property type="entry name" value="Amino acid/polyamine transporter I"/>
    <property type="match status" value="1"/>
</dbReference>
<comment type="caution">
    <text evidence="8">The sequence shown here is derived from an EMBL/GenBank/DDBJ whole genome shotgun (WGS) entry which is preliminary data.</text>
</comment>
<feature type="transmembrane region" description="Helical" evidence="5">
    <location>
        <begin position="712"/>
        <end position="733"/>
    </location>
</feature>
<feature type="transmembrane region" description="Helical" evidence="5">
    <location>
        <begin position="590"/>
        <end position="612"/>
    </location>
</feature>
<feature type="transmembrane region" description="Helical" evidence="5">
    <location>
        <begin position="673"/>
        <end position="691"/>
    </location>
</feature>